<dbReference type="RefSeq" id="WP_073031025.1">
    <property type="nucleotide sequence ID" value="NZ_FQXJ01000014.1"/>
</dbReference>
<dbReference type="GO" id="GO:0016491">
    <property type="term" value="F:oxidoreductase activity"/>
    <property type="evidence" value="ECO:0007669"/>
    <property type="project" value="InterPro"/>
</dbReference>
<keyword evidence="2" id="KW-0479">Metal-binding</keyword>
<proteinExistence type="inferred from homology"/>
<dbReference type="Gene3D" id="3.40.50.740">
    <property type="match status" value="1"/>
</dbReference>
<dbReference type="InterPro" id="IPR006657">
    <property type="entry name" value="MoPterin_dinucl-bd_dom"/>
</dbReference>
<comment type="similarity">
    <text evidence="1">Belongs to the prokaryotic molybdopterin-containing oxidoreductase family.</text>
</comment>
<dbReference type="PANTHER" id="PTHR43742">
    <property type="entry name" value="TRIMETHYLAMINE-N-OXIDE REDUCTASE"/>
    <property type="match status" value="1"/>
</dbReference>
<dbReference type="PANTHER" id="PTHR43742:SF2">
    <property type="entry name" value="ASSIMILATORY NITRATE REDUCTASE CATALYTIC SUBUNIT"/>
    <property type="match status" value="1"/>
</dbReference>
<evidence type="ECO:0000313" key="6">
    <source>
        <dbReference type="EMBL" id="SHI26489.1"/>
    </source>
</evidence>
<evidence type="ECO:0000256" key="4">
    <source>
        <dbReference type="ARBA" id="ARBA00023014"/>
    </source>
</evidence>
<dbReference type="GO" id="GO:0043546">
    <property type="term" value="F:molybdopterin cofactor binding"/>
    <property type="evidence" value="ECO:0007669"/>
    <property type="project" value="InterPro"/>
</dbReference>
<dbReference type="PROSITE" id="PS51669">
    <property type="entry name" value="4FE4S_MOW_BIS_MGD"/>
    <property type="match status" value="1"/>
</dbReference>
<dbReference type="Gene3D" id="3.40.228.10">
    <property type="entry name" value="Dimethylsulfoxide Reductase, domain 2"/>
    <property type="match status" value="1"/>
</dbReference>
<dbReference type="GO" id="GO:0046872">
    <property type="term" value="F:metal ion binding"/>
    <property type="evidence" value="ECO:0007669"/>
    <property type="project" value="UniProtKB-KW"/>
</dbReference>
<dbReference type="EMBL" id="FQXJ01000014">
    <property type="protein sequence ID" value="SHI26489.1"/>
    <property type="molecule type" value="Genomic_DNA"/>
</dbReference>
<keyword evidence="3" id="KW-0408">Iron</keyword>
<dbReference type="InterPro" id="IPR009010">
    <property type="entry name" value="Asp_de-COase-like_dom_sf"/>
</dbReference>
<gene>
    <name evidence="6" type="ORF">SAMN02746098_03527</name>
</gene>
<dbReference type="Pfam" id="PF04879">
    <property type="entry name" value="Molybdop_Fe4S4"/>
    <property type="match status" value="1"/>
</dbReference>
<dbReference type="SUPFAM" id="SSF50692">
    <property type="entry name" value="ADC-like"/>
    <property type="match status" value="1"/>
</dbReference>
<dbReference type="Pfam" id="PF01568">
    <property type="entry name" value="Molydop_binding"/>
    <property type="match status" value="1"/>
</dbReference>
<dbReference type="InterPro" id="IPR037949">
    <property type="entry name" value="MopB_CT_Acetylene-hydratase"/>
</dbReference>
<dbReference type="Proteomes" id="UP000183954">
    <property type="component" value="Unassembled WGS sequence"/>
</dbReference>
<evidence type="ECO:0000313" key="7">
    <source>
        <dbReference type="Proteomes" id="UP000183954"/>
    </source>
</evidence>
<organism evidence="6 7">
    <name type="scientific">Desulfosporosinus lacus DSM 15449</name>
    <dbReference type="NCBI Taxonomy" id="1121420"/>
    <lineage>
        <taxon>Bacteria</taxon>
        <taxon>Bacillati</taxon>
        <taxon>Bacillota</taxon>
        <taxon>Clostridia</taxon>
        <taxon>Eubacteriales</taxon>
        <taxon>Desulfitobacteriaceae</taxon>
        <taxon>Desulfosporosinus</taxon>
    </lineage>
</organism>
<dbReference type="STRING" id="1121420.SAMN02746098_03527"/>
<dbReference type="Gene3D" id="2.40.40.20">
    <property type="match status" value="1"/>
</dbReference>
<dbReference type="Gene3D" id="2.20.25.90">
    <property type="entry name" value="ADC-like domains"/>
    <property type="match status" value="1"/>
</dbReference>
<dbReference type="InterPro" id="IPR006963">
    <property type="entry name" value="Mopterin_OxRdtase_4Fe-4S_dom"/>
</dbReference>
<protein>
    <submittedName>
        <fullName evidence="6">Anaerobic selenocysteine-containing dehydrogenase</fullName>
    </submittedName>
</protein>
<evidence type="ECO:0000259" key="5">
    <source>
        <dbReference type="PROSITE" id="PS51669"/>
    </source>
</evidence>
<sequence>MDDDQQTFQTACAMCNGMCGLEITLEHGTIVGIGALKGSLSQGHLCPKGKAIAEIVHAPDRLRKPVRKTSDGQWQEISWDEALDIITAKLHDIKARFGAQAVAVHVGQTGVRKEFTPYLERFCNVFGTPNCSSSGSHCHVAKAMANVLTYGALPVPDYANSACIVLWGSDPVVSCPPLMKDINKALVSGAKLLVVDPRVTPLARKADIHLQLRPGTDGALALGILNVIIQEKLINQDFVNKWTIGFTELTELVKDYSPAKVEQITWVPADKLIDVARLIALSSSACVTSGLALELQTNGFQALRAIAILQAITGNLDVSGGALFVPLAKLASLVPENIAKSKELAIGQKEYPFFHDHTHRAQANLYAEAILTEKPYSIKGMIVAGSNPVLTWPNTEKVIEALCKLEFLVVMDHFMTETAKLADLVLPASTFLARTELWNGASIYGVQKLGLSPQVLKEEECLTDWNFWNQLAQKMGYQESFPWGSEEEALNFRLKPLGLSVESLKQYPEGYDYGSNKFKKYETTGFKTPSGKVEIYCKELEEQGCEALPVYVEPYTSPLSTAEMAKKYPLILTGARNVGYYHSRYRNIPSLRKLSPEPLVELHPDLAKELGVEDGEEVIVESWQKKGITLKVKITETIDSRVISIPHGWDEANVNFLTDDLALDPVTGFPAYRSLLARLTKKADCKCSSAL</sequence>
<dbReference type="InterPro" id="IPR050612">
    <property type="entry name" value="Prok_Mopterin_Oxidored"/>
</dbReference>
<dbReference type="Pfam" id="PF00384">
    <property type="entry name" value="Molybdopterin"/>
    <property type="match status" value="1"/>
</dbReference>
<keyword evidence="4" id="KW-0411">Iron-sulfur</keyword>
<evidence type="ECO:0000256" key="2">
    <source>
        <dbReference type="ARBA" id="ARBA00022723"/>
    </source>
</evidence>
<dbReference type="GO" id="GO:0018818">
    <property type="term" value="F:acetylene hydratase activity"/>
    <property type="evidence" value="ECO:0007669"/>
    <property type="project" value="InterPro"/>
</dbReference>
<dbReference type="OrthoDB" id="9810782at2"/>
<name>A0A1M5ZQT8_9FIRM</name>
<dbReference type="SUPFAM" id="SSF53706">
    <property type="entry name" value="Formate dehydrogenase/DMSO reductase, domains 1-3"/>
    <property type="match status" value="1"/>
</dbReference>
<feature type="domain" description="4Fe-4S Mo/W bis-MGD-type" evidence="5">
    <location>
        <begin position="5"/>
        <end position="60"/>
    </location>
</feature>
<dbReference type="AlphaFoldDB" id="A0A1M5ZQT8"/>
<evidence type="ECO:0000256" key="3">
    <source>
        <dbReference type="ARBA" id="ARBA00023004"/>
    </source>
</evidence>
<dbReference type="GO" id="GO:0051536">
    <property type="term" value="F:iron-sulfur cluster binding"/>
    <property type="evidence" value="ECO:0007669"/>
    <property type="project" value="UniProtKB-KW"/>
</dbReference>
<reference evidence="7" key="1">
    <citation type="submission" date="2016-11" db="EMBL/GenBank/DDBJ databases">
        <authorList>
            <person name="Varghese N."/>
            <person name="Submissions S."/>
        </authorList>
    </citation>
    <scope>NUCLEOTIDE SEQUENCE [LARGE SCALE GENOMIC DNA]</scope>
    <source>
        <strain evidence="7">DSM 15449</strain>
    </source>
</reference>
<accession>A0A1M5ZQT8</accession>
<dbReference type="CDD" id="cd02781">
    <property type="entry name" value="MopB_CT_Acetylene-hydratase"/>
    <property type="match status" value="1"/>
</dbReference>
<dbReference type="InterPro" id="IPR006656">
    <property type="entry name" value="Mopterin_OxRdtase"/>
</dbReference>
<evidence type="ECO:0000256" key="1">
    <source>
        <dbReference type="ARBA" id="ARBA00010312"/>
    </source>
</evidence>
<dbReference type="SMART" id="SM00926">
    <property type="entry name" value="Molybdop_Fe4S4"/>
    <property type="match status" value="1"/>
</dbReference>
<keyword evidence="7" id="KW-1185">Reference proteome</keyword>